<evidence type="ECO:0000256" key="1">
    <source>
        <dbReference type="ARBA" id="ARBA00004429"/>
    </source>
</evidence>
<comment type="caution">
    <text evidence="10">The sequence shown here is derived from an EMBL/GenBank/DDBJ whole genome shotgun (WGS) entry which is preliminary data.</text>
</comment>
<dbReference type="Proteomes" id="UP000283993">
    <property type="component" value="Unassembled WGS sequence"/>
</dbReference>
<dbReference type="PANTHER" id="PTHR43357:SF3">
    <property type="entry name" value="FE(3+)-TRANSPORT SYSTEM PERMEASE PROTEIN FBPB 2"/>
    <property type="match status" value="1"/>
</dbReference>
<proteinExistence type="inferred from homology"/>
<feature type="domain" description="ABC transmembrane type-1" evidence="9">
    <location>
        <begin position="302"/>
        <end position="491"/>
    </location>
</feature>
<comment type="subcellular location">
    <subcellularLocation>
        <location evidence="1">Cell inner membrane</location>
        <topology evidence="1">Multi-pass membrane protein</topology>
    </subcellularLocation>
    <subcellularLocation>
        <location evidence="8">Cell membrane</location>
        <topology evidence="8">Multi-pass membrane protein</topology>
    </subcellularLocation>
</comment>
<dbReference type="CDD" id="cd06261">
    <property type="entry name" value="TM_PBP2"/>
    <property type="match status" value="2"/>
</dbReference>
<keyword evidence="6 8" id="KW-1133">Transmembrane helix</keyword>
<evidence type="ECO:0000256" key="2">
    <source>
        <dbReference type="ARBA" id="ARBA00022448"/>
    </source>
</evidence>
<reference evidence="10 11" key="1">
    <citation type="submission" date="2013-10" db="EMBL/GenBank/DDBJ databases">
        <title>Salinisphaera orenii MK-B5 Genome Sequencing.</title>
        <authorList>
            <person name="Lai Q."/>
            <person name="Li C."/>
            <person name="Shao Z."/>
        </authorList>
    </citation>
    <scope>NUCLEOTIDE SEQUENCE [LARGE SCALE GENOMIC DNA]</scope>
    <source>
        <strain evidence="10 11">MK-B5</strain>
    </source>
</reference>
<feature type="transmembrane region" description="Helical" evidence="8">
    <location>
        <begin position="301"/>
        <end position="327"/>
    </location>
</feature>
<evidence type="ECO:0000313" key="11">
    <source>
        <dbReference type="Proteomes" id="UP000283993"/>
    </source>
</evidence>
<dbReference type="PANTHER" id="PTHR43357">
    <property type="entry name" value="INNER MEMBRANE ABC TRANSPORTER PERMEASE PROTEIN YDCV"/>
    <property type="match status" value="1"/>
</dbReference>
<evidence type="ECO:0000256" key="7">
    <source>
        <dbReference type="ARBA" id="ARBA00023136"/>
    </source>
</evidence>
<keyword evidence="5 8" id="KW-0812">Transmembrane</keyword>
<accession>A0A423PYA1</accession>
<keyword evidence="7 8" id="KW-0472">Membrane</keyword>
<keyword evidence="4" id="KW-0997">Cell inner membrane</keyword>
<comment type="similarity">
    <text evidence="8">Belongs to the binding-protein-dependent transport system permease family.</text>
</comment>
<feature type="transmembrane region" description="Helical" evidence="8">
    <location>
        <begin position="223"/>
        <end position="245"/>
    </location>
</feature>
<feature type="transmembrane region" description="Helical" evidence="8">
    <location>
        <begin position="122"/>
        <end position="140"/>
    </location>
</feature>
<dbReference type="InterPro" id="IPR035906">
    <property type="entry name" value="MetI-like_sf"/>
</dbReference>
<feature type="transmembrane region" description="Helical" evidence="8">
    <location>
        <begin position="79"/>
        <end position="102"/>
    </location>
</feature>
<feature type="transmembrane region" description="Helical" evidence="8">
    <location>
        <begin position="180"/>
        <end position="203"/>
    </location>
</feature>
<feature type="transmembrane region" description="Helical" evidence="8">
    <location>
        <begin position="472"/>
        <end position="492"/>
    </location>
</feature>
<dbReference type="SUPFAM" id="SSF161098">
    <property type="entry name" value="MetI-like"/>
    <property type="match status" value="2"/>
</dbReference>
<dbReference type="InterPro" id="IPR000515">
    <property type="entry name" value="MetI-like"/>
</dbReference>
<evidence type="ECO:0000256" key="8">
    <source>
        <dbReference type="RuleBase" id="RU363032"/>
    </source>
</evidence>
<evidence type="ECO:0000256" key="5">
    <source>
        <dbReference type="ARBA" id="ARBA00022692"/>
    </source>
</evidence>
<feature type="transmembrane region" description="Helical" evidence="8">
    <location>
        <begin position="339"/>
        <end position="358"/>
    </location>
</feature>
<dbReference type="Pfam" id="PF00528">
    <property type="entry name" value="BPD_transp_1"/>
    <property type="match status" value="2"/>
</dbReference>
<evidence type="ECO:0000313" key="10">
    <source>
        <dbReference type="EMBL" id="ROO30566.1"/>
    </source>
</evidence>
<evidence type="ECO:0000259" key="9">
    <source>
        <dbReference type="PROSITE" id="PS50928"/>
    </source>
</evidence>
<dbReference type="Gene3D" id="1.10.3720.10">
    <property type="entry name" value="MetI-like"/>
    <property type="match status" value="2"/>
</dbReference>
<dbReference type="GO" id="GO:0005886">
    <property type="term" value="C:plasma membrane"/>
    <property type="evidence" value="ECO:0007669"/>
    <property type="project" value="UniProtKB-SubCell"/>
</dbReference>
<gene>
    <name evidence="10" type="ORF">SAOR_01835</name>
</gene>
<evidence type="ECO:0000256" key="6">
    <source>
        <dbReference type="ARBA" id="ARBA00022989"/>
    </source>
</evidence>
<dbReference type="GO" id="GO:0055085">
    <property type="term" value="P:transmembrane transport"/>
    <property type="evidence" value="ECO:0007669"/>
    <property type="project" value="InterPro"/>
</dbReference>
<evidence type="ECO:0000256" key="3">
    <source>
        <dbReference type="ARBA" id="ARBA00022475"/>
    </source>
</evidence>
<name>A0A423PYA1_9GAMM</name>
<organism evidence="10 11">
    <name type="scientific">Salinisphaera orenii MK-B5</name>
    <dbReference type="NCBI Taxonomy" id="856730"/>
    <lineage>
        <taxon>Bacteria</taxon>
        <taxon>Pseudomonadati</taxon>
        <taxon>Pseudomonadota</taxon>
        <taxon>Gammaproteobacteria</taxon>
        <taxon>Salinisphaerales</taxon>
        <taxon>Salinisphaeraceae</taxon>
        <taxon>Salinisphaera</taxon>
    </lineage>
</organism>
<evidence type="ECO:0000256" key="4">
    <source>
        <dbReference type="ARBA" id="ARBA00022519"/>
    </source>
</evidence>
<feature type="domain" description="ABC transmembrane type-1" evidence="9">
    <location>
        <begin position="44"/>
        <end position="240"/>
    </location>
</feature>
<feature type="transmembrane region" description="Helical" evidence="8">
    <location>
        <begin position="364"/>
        <end position="385"/>
    </location>
</feature>
<keyword evidence="2 8" id="KW-0813">Transport</keyword>
<feature type="transmembrane region" description="Helical" evidence="8">
    <location>
        <begin position="417"/>
        <end position="435"/>
    </location>
</feature>
<sequence>MRRTRASLLASLVVATAALAPIAAIATLALGADIVFDMRSLGILTHTVLLAGLSVAGAVLLGVPLAVLTTYADLPLRRLWVAALAAPLAIPSYIGAFAYFAAFGPGGELDRLIGLPSPRIEGLAGSALIMSLYTYPFVLLSTRAALQSLDGSVVDAARTLGLSLPAALWHVVLPRARNGIAAGALLVALYALSDFATPAIMGLDTFTRMIYVEYNAFGLDRAAMMSLQLLALVVIVLWLEARVRVRREHFGRRVHFSLSPAARRLALAVAAAVVMATVVIPLAVFGLWLAREGAIGFEASFAFNSAYAAGLAAAVTLVVAVPVAHAATTGGLGRLCERITYLGFGVPGIVMGTALVYIGLRLPLLYQTLALLVLAYVLRFLPLAVGAVRASSDRVEDSMVGAARSLGASPAEAFRRVSLPLILPGVIAAAALVFLEAMRELPATLLLRPTGFDTLATYLWRVYDAGQLGRGAVPALALVAISAAALAIMLAGESRRRRLTPL</sequence>
<dbReference type="PROSITE" id="PS50928">
    <property type="entry name" value="ABC_TM1"/>
    <property type="match status" value="2"/>
</dbReference>
<dbReference type="EMBL" id="AYKH01000001">
    <property type="protein sequence ID" value="ROO30566.1"/>
    <property type="molecule type" value="Genomic_DNA"/>
</dbReference>
<dbReference type="RefSeq" id="WP_123629943.1">
    <property type="nucleotide sequence ID" value="NZ_AYKH01000001.1"/>
</dbReference>
<feature type="transmembrane region" description="Helical" evidence="8">
    <location>
        <begin position="41"/>
        <end position="67"/>
    </location>
</feature>
<protein>
    <submittedName>
        <fullName evidence="10">ABC transporter permease</fullName>
    </submittedName>
</protein>
<keyword evidence="3" id="KW-1003">Cell membrane</keyword>
<keyword evidence="11" id="KW-1185">Reference proteome</keyword>
<dbReference type="AlphaFoldDB" id="A0A423PYA1"/>
<feature type="transmembrane region" description="Helical" evidence="8">
    <location>
        <begin position="265"/>
        <end position="289"/>
    </location>
</feature>